<sequence length="489" mass="55839">MSQFLFLRALAVERYGMSRILRLLPREDLLSCAGASRHLRHLAFTILYRDFTFVIHLPLEPIQDAGDAGETGDAMARSRRSSPTVVPNSAVEREVTSLDDVAVFLRRHAHILTYIKSLDLRVPPSKSEDVAVGPSRFSDASTFIAILHLAPRLENLWLTDILLTGTATYTGTLIAEQHWSLLTLRHVCLQLSYRWRAPGVPPPDLLRNLLMPFGTIADLRIRCWRAPMDVLDPLPQHLRLHALTLDDRVSMHPLFAQLARHPLVRLLRRLDFQDEVPGSPEEVCGALYELLDAAGAQLEHFAFGALTLQRAFLGGDKWKNEYRKALADRVCARFDPARLASLALHVLLWGEEYDHYYTSDRMHNIWTDAIDVLECMRTSSPAAVAGVRTITVKINAWAVHDAAALKARIVRHKYVRDRLETELLRWRKELGLQRVVVEFLDSSDLALGEERWAVLHGPQLMFPRLRKKGLLHHQDLQILEERWIHRSDE</sequence>
<comment type="caution">
    <text evidence="1">The sequence shown here is derived from an EMBL/GenBank/DDBJ whole genome shotgun (WGS) entry which is preliminary data.</text>
</comment>
<keyword evidence="2" id="KW-1185">Reference proteome</keyword>
<evidence type="ECO:0000313" key="1">
    <source>
        <dbReference type="EMBL" id="GJE98877.1"/>
    </source>
</evidence>
<dbReference type="Proteomes" id="UP000703269">
    <property type="component" value="Unassembled WGS sequence"/>
</dbReference>
<organism evidence="1 2">
    <name type="scientific">Phanerochaete sordida</name>
    <dbReference type="NCBI Taxonomy" id="48140"/>
    <lineage>
        <taxon>Eukaryota</taxon>
        <taxon>Fungi</taxon>
        <taxon>Dikarya</taxon>
        <taxon>Basidiomycota</taxon>
        <taxon>Agaricomycotina</taxon>
        <taxon>Agaricomycetes</taxon>
        <taxon>Polyporales</taxon>
        <taxon>Phanerochaetaceae</taxon>
        <taxon>Phanerochaete</taxon>
    </lineage>
</organism>
<reference evidence="1 2" key="1">
    <citation type="submission" date="2021-08" db="EMBL/GenBank/DDBJ databases">
        <title>Draft Genome Sequence of Phanerochaete sordida strain YK-624.</title>
        <authorList>
            <person name="Mori T."/>
            <person name="Dohra H."/>
            <person name="Suzuki T."/>
            <person name="Kawagishi H."/>
            <person name="Hirai H."/>
        </authorList>
    </citation>
    <scope>NUCLEOTIDE SEQUENCE [LARGE SCALE GENOMIC DNA]</scope>
    <source>
        <strain evidence="1 2">YK-624</strain>
    </source>
</reference>
<proteinExistence type="predicted"/>
<evidence type="ECO:0008006" key="3">
    <source>
        <dbReference type="Google" id="ProtNLM"/>
    </source>
</evidence>
<protein>
    <recommendedName>
        <fullName evidence="3">F-box domain-containing protein</fullName>
    </recommendedName>
</protein>
<evidence type="ECO:0000313" key="2">
    <source>
        <dbReference type="Proteomes" id="UP000703269"/>
    </source>
</evidence>
<name>A0A9P3LM12_9APHY</name>
<gene>
    <name evidence="1" type="ORF">PsYK624_151140</name>
</gene>
<dbReference type="EMBL" id="BPQB01000096">
    <property type="protein sequence ID" value="GJE98877.1"/>
    <property type="molecule type" value="Genomic_DNA"/>
</dbReference>
<dbReference type="AlphaFoldDB" id="A0A9P3LM12"/>
<accession>A0A9P3LM12</accession>